<dbReference type="KEGG" id="peu:105116697"/>
<evidence type="ECO:0000259" key="1">
    <source>
        <dbReference type="Pfam" id="PF14577"/>
    </source>
</evidence>
<dbReference type="PANTHER" id="PTHR33232">
    <property type="entry name" value="PROTEIN SIEVE ELEMENT OCCLUSION B-LIKE"/>
    <property type="match status" value="1"/>
</dbReference>
<proteinExistence type="predicted"/>
<dbReference type="RefSeq" id="XP_011012453.1">
    <property type="nucleotide sequence ID" value="XM_011014151.1"/>
</dbReference>
<dbReference type="Pfam" id="PF14577">
    <property type="entry name" value="SEO_C"/>
    <property type="match status" value="1"/>
</dbReference>
<sequence length="191" mass="22431">MVRKSNAMDMLFIWGARAYPFSTSKEKELWDEENWTLKLLLDEIDPLLTTWVEEGRNICIYGSDNLDWIREFNATCKVIRNAGVQLEMVYVGCKDLGEQVRRLLAIIDEELHRSLFSFTKLHFFWLRLESIRRSELQLGYVFIIARGAVSWIFKLQTVVALSITETEYMAATQACKEAIWMKKLMEKLGYK</sequence>
<dbReference type="InterPro" id="IPR039299">
    <property type="entry name" value="SEOA"/>
</dbReference>
<dbReference type="CDD" id="cd09272">
    <property type="entry name" value="RNase_HI_RT_Ty1"/>
    <property type="match status" value="1"/>
</dbReference>
<organism evidence="2 3">
    <name type="scientific">Populus euphratica</name>
    <name type="common">Euphrates poplar</name>
    <dbReference type="NCBI Taxonomy" id="75702"/>
    <lineage>
        <taxon>Eukaryota</taxon>
        <taxon>Viridiplantae</taxon>
        <taxon>Streptophyta</taxon>
        <taxon>Embryophyta</taxon>
        <taxon>Tracheophyta</taxon>
        <taxon>Spermatophyta</taxon>
        <taxon>Magnoliopsida</taxon>
        <taxon>eudicotyledons</taxon>
        <taxon>Gunneridae</taxon>
        <taxon>Pentapetalae</taxon>
        <taxon>rosids</taxon>
        <taxon>fabids</taxon>
        <taxon>Malpighiales</taxon>
        <taxon>Salicaceae</taxon>
        <taxon>Saliceae</taxon>
        <taxon>Populus</taxon>
    </lineage>
</organism>
<dbReference type="GO" id="GO:0010088">
    <property type="term" value="P:phloem development"/>
    <property type="evidence" value="ECO:0007669"/>
    <property type="project" value="InterPro"/>
</dbReference>
<gene>
    <name evidence="3" type="primary">LOC105116697</name>
</gene>
<dbReference type="PANTHER" id="PTHR33232:SF11">
    <property type="entry name" value="PROTEIN SIEVE ELEMENT OCCLUSION C"/>
    <property type="match status" value="1"/>
</dbReference>
<evidence type="ECO:0000313" key="3">
    <source>
        <dbReference type="RefSeq" id="XP_011012453.1"/>
    </source>
</evidence>
<protein>
    <submittedName>
        <fullName evidence="3">Uncharacterized protein LOC105116697</fullName>
    </submittedName>
</protein>
<dbReference type="InterPro" id="IPR027944">
    <property type="entry name" value="SEO_C"/>
</dbReference>
<accession>A0AAJ6TJW4</accession>
<dbReference type="GeneID" id="105116697"/>
<dbReference type="AlphaFoldDB" id="A0AAJ6TJW4"/>
<feature type="domain" description="Sieve element occlusion C-terminal" evidence="1">
    <location>
        <begin position="24"/>
        <end position="139"/>
    </location>
</feature>
<keyword evidence="2" id="KW-1185">Reference proteome</keyword>
<evidence type="ECO:0000313" key="2">
    <source>
        <dbReference type="Proteomes" id="UP000694918"/>
    </source>
</evidence>
<name>A0AAJ6TJW4_POPEU</name>
<reference evidence="3" key="1">
    <citation type="submission" date="2025-08" db="UniProtKB">
        <authorList>
            <consortium name="RefSeq"/>
        </authorList>
    </citation>
    <scope>IDENTIFICATION</scope>
</reference>
<dbReference type="Proteomes" id="UP000694918">
    <property type="component" value="Unplaced"/>
</dbReference>